<dbReference type="AlphaFoldDB" id="A0A834Y4S5"/>
<organism evidence="1 2">
    <name type="scientific">Aphidius gifuensis</name>
    <name type="common">Parasitoid wasp</name>
    <dbReference type="NCBI Taxonomy" id="684658"/>
    <lineage>
        <taxon>Eukaryota</taxon>
        <taxon>Metazoa</taxon>
        <taxon>Ecdysozoa</taxon>
        <taxon>Arthropoda</taxon>
        <taxon>Hexapoda</taxon>
        <taxon>Insecta</taxon>
        <taxon>Pterygota</taxon>
        <taxon>Neoptera</taxon>
        <taxon>Endopterygota</taxon>
        <taxon>Hymenoptera</taxon>
        <taxon>Apocrita</taxon>
        <taxon>Ichneumonoidea</taxon>
        <taxon>Braconidae</taxon>
        <taxon>Aphidiinae</taxon>
        <taxon>Aphidius</taxon>
    </lineage>
</organism>
<dbReference type="OrthoDB" id="9938256at2759"/>
<dbReference type="Proteomes" id="UP000639338">
    <property type="component" value="Unassembled WGS sequence"/>
</dbReference>
<gene>
    <name evidence="1" type="ORF">HCN44_005456</name>
</gene>
<dbReference type="EMBL" id="JACMRX010000001">
    <property type="protein sequence ID" value="KAF7997179.1"/>
    <property type="molecule type" value="Genomic_DNA"/>
</dbReference>
<keyword evidence="2" id="KW-1185">Reference proteome</keyword>
<protein>
    <submittedName>
        <fullName evidence="1">Uncharacterized protein</fullName>
    </submittedName>
</protein>
<evidence type="ECO:0000313" key="1">
    <source>
        <dbReference type="EMBL" id="KAF7997179.1"/>
    </source>
</evidence>
<sequence>MTEKYETPEDIVEWTQDGIHKRYQDTAMIIFKEQQMKNDTMNYVTIGSSRRTIEYSNYGNQPVIVRRPTALVTQQDSEDIITKNLLKLYKKPRDNCTIS</sequence>
<proteinExistence type="predicted"/>
<accession>A0A834Y4S5</accession>
<name>A0A834Y4S5_APHGI</name>
<reference evidence="1 2" key="1">
    <citation type="submission" date="2020-08" db="EMBL/GenBank/DDBJ databases">
        <title>Aphidius gifuensis genome sequencing and assembly.</title>
        <authorList>
            <person name="Du Z."/>
        </authorList>
    </citation>
    <scope>NUCLEOTIDE SEQUENCE [LARGE SCALE GENOMIC DNA]</scope>
    <source>
        <strain evidence="1">YNYX2018</strain>
        <tissue evidence="1">Adults</tissue>
    </source>
</reference>
<comment type="caution">
    <text evidence="1">The sequence shown here is derived from an EMBL/GenBank/DDBJ whole genome shotgun (WGS) entry which is preliminary data.</text>
</comment>
<evidence type="ECO:0000313" key="2">
    <source>
        <dbReference type="Proteomes" id="UP000639338"/>
    </source>
</evidence>